<proteinExistence type="inferred from homology"/>
<keyword evidence="3" id="KW-1133">Transmembrane helix</keyword>
<keyword evidence="3" id="KW-0812">Transmembrane</keyword>
<dbReference type="PANTHER" id="PTHR42693:SF49">
    <property type="entry name" value="SULFATASE N-TERMINAL DOMAIN-CONTAINING PROTEIN"/>
    <property type="match status" value="1"/>
</dbReference>
<evidence type="ECO:0000256" key="3">
    <source>
        <dbReference type="SAM" id="Phobius"/>
    </source>
</evidence>
<dbReference type="PANTHER" id="PTHR42693">
    <property type="entry name" value="ARYLSULFATASE FAMILY MEMBER"/>
    <property type="match status" value="1"/>
</dbReference>
<protein>
    <recommendedName>
        <fullName evidence="4">Sulfatase N-terminal domain-containing protein</fullName>
    </recommendedName>
</protein>
<dbReference type="SUPFAM" id="SSF53649">
    <property type="entry name" value="Alkaline phosphatase-like"/>
    <property type="match status" value="1"/>
</dbReference>
<evidence type="ECO:0000259" key="4">
    <source>
        <dbReference type="Pfam" id="PF00884"/>
    </source>
</evidence>
<keyword evidence="6" id="KW-1185">Reference proteome</keyword>
<gene>
    <name evidence="5" type="ORF">O3P69_013304</name>
</gene>
<feature type="transmembrane region" description="Helical" evidence="3">
    <location>
        <begin position="149"/>
        <end position="171"/>
    </location>
</feature>
<evidence type="ECO:0000256" key="2">
    <source>
        <dbReference type="ARBA" id="ARBA00008779"/>
    </source>
</evidence>
<dbReference type="Gene3D" id="3.40.720.10">
    <property type="entry name" value="Alkaline Phosphatase, subunit A"/>
    <property type="match status" value="1"/>
</dbReference>
<dbReference type="AlphaFoldDB" id="A0AAW0U115"/>
<dbReference type="InterPro" id="IPR017850">
    <property type="entry name" value="Alkaline_phosphatase_core_sf"/>
</dbReference>
<evidence type="ECO:0000313" key="5">
    <source>
        <dbReference type="EMBL" id="KAK8393206.1"/>
    </source>
</evidence>
<dbReference type="Pfam" id="PF00884">
    <property type="entry name" value="Sulfatase"/>
    <property type="match status" value="1"/>
</dbReference>
<comment type="caution">
    <text evidence="5">The sequence shown here is derived from an EMBL/GenBank/DDBJ whole genome shotgun (WGS) entry which is preliminary data.</text>
</comment>
<dbReference type="Proteomes" id="UP001487740">
    <property type="component" value="Unassembled WGS sequence"/>
</dbReference>
<evidence type="ECO:0000313" key="6">
    <source>
        <dbReference type="Proteomes" id="UP001487740"/>
    </source>
</evidence>
<dbReference type="InterPro" id="IPR050738">
    <property type="entry name" value="Sulfatase"/>
</dbReference>
<organism evidence="5 6">
    <name type="scientific">Scylla paramamosain</name>
    <name type="common">Mud crab</name>
    <dbReference type="NCBI Taxonomy" id="85552"/>
    <lineage>
        <taxon>Eukaryota</taxon>
        <taxon>Metazoa</taxon>
        <taxon>Ecdysozoa</taxon>
        <taxon>Arthropoda</taxon>
        <taxon>Crustacea</taxon>
        <taxon>Multicrustacea</taxon>
        <taxon>Malacostraca</taxon>
        <taxon>Eumalacostraca</taxon>
        <taxon>Eucarida</taxon>
        <taxon>Decapoda</taxon>
        <taxon>Pleocyemata</taxon>
        <taxon>Brachyura</taxon>
        <taxon>Eubrachyura</taxon>
        <taxon>Portunoidea</taxon>
        <taxon>Portunidae</taxon>
        <taxon>Portuninae</taxon>
        <taxon>Scylla</taxon>
    </lineage>
</organism>
<evidence type="ECO:0000256" key="1">
    <source>
        <dbReference type="ARBA" id="ARBA00001913"/>
    </source>
</evidence>
<comment type="cofactor">
    <cofactor evidence="1">
        <name>Ca(2+)</name>
        <dbReference type="ChEBI" id="CHEBI:29108"/>
    </cofactor>
</comment>
<accession>A0AAW0U115</accession>
<dbReference type="GO" id="GO:0004065">
    <property type="term" value="F:arylsulfatase activity"/>
    <property type="evidence" value="ECO:0007669"/>
    <property type="project" value="TreeGrafter"/>
</dbReference>
<feature type="transmembrane region" description="Helical" evidence="3">
    <location>
        <begin position="113"/>
        <end position="137"/>
    </location>
</feature>
<keyword evidence="3" id="KW-0472">Membrane</keyword>
<dbReference type="EMBL" id="JARAKH010000021">
    <property type="protein sequence ID" value="KAK8393206.1"/>
    <property type="molecule type" value="Genomic_DNA"/>
</dbReference>
<sequence length="376" mass="40619">MCTPSRAALLTARYPARYGLVADPILPVPVLIQITSPGGIPGDEVTIATALAAANYTTAIVGKWHLGMNCSLWGRGCLGPLRHGFHSFFGLPMSLFQEYADPYPFWTLPADTAVIQVVVFQGLVVAGLVFMVSVGVARRKGVVDACGAASLLSVGLVVLFVAWFCVTHLPVSPWIQNHANSVLMRDGEVVEAPIKLEGFSQRLVAESRRFITEHANSERPFFLFHSFGHVHTPMFTAPHMAGRSKHGRYGDNVEEMDEGVGSLLDTLTQLGLENNTVVYFASDHGGHLEVTDDDGQRIGGHNGRFKGGKRQGGSEGGIRVPGIFRWSGHLPCGVTQHSPTSMMDVLPTLLSLAGLPPLHTLVPLRLPQGAGRHRHF</sequence>
<dbReference type="InterPro" id="IPR000917">
    <property type="entry name" value="Sulfatase_N"/>
</dbReference>
<name>A0AAW0U115_SCYPA</name>
<comment type="similarity">
    <text evidence="2">Belongs to the sulfatase family.</text>
</comment>
<reference evidence="5 6" key="1">
    <citation type="submission" date="2023-03" db="EMBL/GenBank/DDBJ databases">
        <title>High-quality genome of Scylla paramamosain provides insights in environmental adaptation.</title>
        <authorList>
            <person name="Zhang L."/>
        </authorList>
    </citation>
    <scope>NUCLEOTIDE SEQUENCE [LARGE SCALE GENOMIC DNA]</scope>
    <source>
        <strain evidence="5">LZ_2023a</strain>
        <tissue evidence="5">Muscle</tissue>
    </source>
</reference>
<feature type="domain" description="Sulfatase N-terminal" evidence="4">
    <location>
        <begin position="1"/>
        <end position="354"/>
    </location>
</feature>